<dbReference type="OrthoDB" id="703618at2"/>
<dbReference type="InterPro" id="IPR014710">
    <property type="entry name" value="RmlC-like_jellyroll"/>
</dbReference>
<dbReference type="InterPro" id="IPR018490">
    <property type="entry name" value="cNMP-bd_dom_sf"/>
</dbReference>
<sequence>MAIAQFSAHWGRYTEIQPYQQKWLAKYSNFATYGRGKCIYDPEWQEERVFYVCSGLVGRIVQKTVLVKVPKKNKPSAEQEDEIENEDKTYPQLRRRILSVGIPGMALMSTDHLYSSTQSIGEIVALRPCEVLTIDYEAIRRFMIDDPSLNGMLYALANKKKRQLARLRQLNSLMDPQSAYLKFADTLPELYSLLSQTEQQDLLGISRRTISRASYLYATGKPKR</sequence>
<gene>
    <name evidence="1" type="ORF">SAMN05660841_00332</name>
</gene>
<dbReference type="EMBL" id="FUZF01000001">
    <property type="protein sequence ID" value="SKB40518.1"/>
    <property type="molecule type" value="Genomic_DNA"/>
</dbReference>
<dbReference type="Proteomes" id="UP000190150">
    <property type="component" value="Unassembled WGS sequence"/>
</dbReference>
<evidence type="ECO:0000313" key="2">
    <source>
        <dbReference type="Proteomes" id="UP000190150"/>
    </source>
</evidence>
<accession>A0A1T5AZT8</accession>
<protein>
    <recommendedName>
        <fullName evidence="3">cAMP-binding domain of CRP or a regulatory subunit of cAMP-dependent protein kinases</fullName>
    </recommendedName>
</protein>
<dbReference type="STRING" id="1513896.SAMN05660841_00332"/>
<evidence type="ECO:0000313" key="1">
    <source>
        <dbReference type="EMBL" id="SKB40518.1"/>
    </source>
</evidence>
<keyword evidence="2" id="KW-1185">Reference proteome</keyword>
<dbReference type="Gene3D" id="2.60.120.10">
    <property type="entry name" value="Jelly Rolls"/>
    <property type="match status" value="1"/>
</dbReference>
<proteinExistence type="predicted"/>
<dbReference type="SUPFAM" id="SSF51206">
    <property type="entry name" value="cAMP-binding domain-like"/>
    <property type="match status" value="1"/>
</dbReference>
<organism evidence="1 2">
    <name type="scientific">Sphingobacterium nematocida</name>
    <dbReference type="NCBI Taxonomy" id="1513896"/>
    <lineage>
        <taxon>Bacteria</taxon>
        <taxon>Pseudomonadati</taxon>
        <taxon>Bacteroidota</taxon>
        <taxon>Sphingobacteriia</taxon>
        <taxon>Sphingobacteriales</taxon>
        <taxon>Sphingobacteriaceae</taxon>
        <taxon>Sphingobacterium</taxon>
    </lineage>
</organism>
<name>A0A1T5AZT8_9SPHI</name>
<reference evidence="2" key="1">
    <citation type="submission" date="2017-02" db="EMBL/GenBank/DDBJ databases">
        <authorList>
            <person name="Varghese N."/>
            <person name="Submissions S."/>
        </authorList>
    </citation>
    <scope>NUCLEOTIDE SEQUENCE [LARGE SCALE GENOMIC DNA]</scope>
    <source>
        <strain evidence="2">DSM 24091</strain>
    </source>
</reference>
<dbReference type="AlphaFoldDB" id="A0A1T5AZT8"/>
<evidence type="ECO:0008006" key="3">
    <source>
        <dbReference type="Google" id="ProtNLM"/>
    </source>
</evidence>